<feature type="domain" description="Helitron helicase-like" evidence="1">
    <location>
        <begin position="1"/>
        <end position="95"/>
    </location>
</feature>
<dbReference type="PaxDb" id="4097-A0A1S4A2N3"/>
<sequence>MRRPYMDAMALVQRFGKPDLFITMTCNADWAEIQENLHEGQLPQDRPDLVTRVFRAKLQDLKDQIFHKQIFGPIAAHAFVVEFQKRGLPHIHLLLILKEGPKIISPYQYDKFITAELPDKDEYPLLHELVVKNMMHGPCGNYRPSNPCMKDDQCKNHYPRPFSNKSIQG</sequence>
<gene>
    <name evidence="2" type="primary">LOC107793057</name>
</gene>
<dbReference type="AlphaFoldDB" id="A0A1S4A2N3"/>
<dbReference type="InterPro" id="IPR025476">
    <property type="entry name" value="Helitron_helicase-like"/>
</dbReference>
<dbReference type="PANTHER" id="PTHR10492">
    <property type="match status" value="1"/>
</dbReference>
<accession>A0A1S4A2N3</accession>
<proteinExistence type="predicted"/>
<protein>
    <recommendedName>
        <fullName evidence="1">Helitron helicase-like domain-containing protein</fullName>
    </recommendedName>
</protein>
<dbReference type="PANTHER" id="PTHR10492:SF94">
    <property type="entry name" value="ATP-DEPENDENT DNA HELICASE"/>
    <property type="match status" value="1"/>
</dbReference>
<dbReference type="OrthoDB" id="1299166at2759"/>
<dbReference type="RefSeq" id="XP_016470854.1">
    <property type="nucleotide sequence ID" value="XM_016615368.1"/>
</dbReference>
<reference evidence="2" key="1">
    <citation type="submission" date="2025-08" db="UniProtKB">
        <authorList>
            <consortium name="RefSeq"/>
        </authorList>
    </citation>
    <scope>IDENTIFICATION</scope>
</reference>
<organism evidence="2">
    <name type="scientific">Nicotiana tabacum</name>
    <name type="common">Common tobacco</name>
    <dbReference type="NCBI Taxonomy" id="4097"/>
    <lineage>
        <taxon>Eukaryota</taxon>
        <taxon>Viridiplantae</taxon>
        <taxon>Streptophyta</taxon>
        <taxon>Embryophyta</taxon>
        <taxon>Tracheophyta</taxon>
        <taxon>Spermatophyta</taxon>
        <taxon>Magnoliopsida</taxon>
        <taxon>eudicotyledons</taxon>
        <taxon>Gunneridae</taxon>
        <taxon>Pentapetalae</taxon>
        <taxon>asterids</taxon>
        <taxon>lamiids</taxon>
        <taxon>Solanales</taxon>
        <taxon>Solanaceae</taxon>
        <taxon>Nicotianoideae</taxon>
        <taxon>Nicotianeae</taxon>
        <taxon>Nicotiana</taxon>
    </lineage>
</organism>
<evidence type="ECO:0000259" key="1">
    <source>
        <dbReference type="Pfam" id="PF14214"/>
    </source>
</evidence>
<dbReference type="OMA" id="ITHIYVI"/>
<dbReference type="KEGG" id="nta:107793057"/>
<evidence type="ECO:0000313" key="2">
    <source>
        <dbReference type="RefSeq" id="XP_016470854.1"/>
    </source>
</evidence>
<dbReference type="Pfam" id="PF14214">
    <property type="entry name" value="Helitron_like_N"/>
    <property type="match status" value="1"/>
</dbReference>
<dbReference type="STRING" id="4097.A0A1S4A2N3"/>
<name>A0A1S4A2N3_TOBAC</name>